<evidence type="ECO:0000256" key="4">
    <source>
        <dbReference type="ARBA" id="ARBA00022679"/>
    </source>
</evidence>
<evidence type="ECO:0000256" key="8">
    <source>
        <dbReference type="SAM" id="Phobius"/>
    </source>
</evidence>
<sequence>LVHYLFFKALPLPIALSNVLLTHPKVLFAALQLGKEQFMSEYSVALFGKNGITFLYWSRLLTAILGTASVYLVYLIGKKLFSRSAGLVAAVFLAFNYRHVLSSHLALSDIPNGFFALLAFYSAVLLMEKNTWRRYLIAGCCVGLSVSMKYQVFALFPYLFAHVSWAIRKRSLREFFSLKFIFGSLGIPLTFTILNPYFFTNLEKALETTSIVSRRYGMGAQRFNYYPILYLYEWGITRLPSILILFGAAVSFLHRPRRALLVLSYVGPFLYVFLYYMTGGSYVRNFSTVIPLLMLFAAYPLGLLTEWFWKRTRLVALLFIALLLALIQYPSIRQIYQLDVSYSRPWVRDELTEWVLQAIPDKSAVLNDNVSVPTGIEKPIEIIQWGHEEGNSVTEFMDKGYDFAVLNTAWNQIYFFWFNLAERQLLSGKSIPYDDLWNSYRGMALSEYLRYTVAEFYKPWPAPENSYLVIKIPRKPFALGVLQASHQQITEAKGWVSPESVATSGKVYTVEGVLKADREIQSNLRDGFLRIDFYGNTFGILQTSVSGRVHGPSQWTRLRVVATAPEGTGHLTVSFQQENSDIRYEIDHVLLFESDEVLTDAVPGTPYISPTIPKTALFPNSIY</sequence>
<proteinExistence type="predicted"/>
<comment type="subcellular location">
    <subcellularLocation>
        <location evidence="1">Cell membrane</location>
        <topology evidence="1">Multi-pass membrane protein</topology>
    </subcellularLocation>
</comment>
<dbReference type="GO" id="GO:0009103">
    <property type="term" value="P:lipopolysaccharide biosynthetic process"/>
    <property type="evidence" value="ECO:0007669"/>
    <property type="project" value="UniProtKB-ARBA"/>
</dbReference>
<feature type="transmembrane region" description="Helical" evidence="8">
    <location>
        <begin position="289"/>
        <end position="309"/>
    </location>
</feature>
<comment type="caution">
    <text evidence="10">The sequence shown here is derived from an EMBL/GenBank/DDBJ whole genome shotgun (WGS) entry which is preliminary data.</text>
</comment>
<dbReference type="PANTHER" id="PTHR33908:SF11">
    <property type="entry name" value="MEMBRANE PROTEIN"/>
    <property type="match status" value="1"/>
</dbReference>
<feature type="transmembrane region" description="Helical" evidence="8">
    <location>
        <begin position="180"/>
        <end position="199"/>
    </location>
</feature>
<evidence type="ECO:0000256" key="6">
    <source>
        <dbReference type="ARBA" id="ARBA00022989"/>
    </source>
</evidence>
<feature type="transmembrane region" description="Helical" evidence="8">
    <location>
        <begin position="314"/>
        <end position="332"/>
    </location>
</feature>
<dbReference type="PANTHER" id="PTHR33908">
    <property type="entry name" value="MANNOSYLTRANSFERASE YKCB-RELATED"/>
    <property type="match status" value="1"/>
</dbReference>
<dbReference type="EMBL" id="LCAO01000013">
    <property type="protein sequence ID" value="KKR91370.1"/>
    <property type="molecule type" value="Genomic_DNA"/>
</dbReference>
<dbReference type="GO" id="GO:0005886">
    <property type="term" value="C:plasma membrane"/>
    <property type="evidence" value="ECO:0007669"/>
    <property type="project" value="UniProtKB-SubCell"/>
</dbReference>
<feature type="transmembrane region" description="Helical" evidence="8">
    <location>
        <begin position="104"/>
        <end position="123"/>
    </location>
</feature>
<feature type="non-terminal residue" evidence="10">
    <location>
        <position position="1"/>
    </location>
</feature>
<evidence type="ECO:0000313" key="11">
    <source>
        <dbReference type="Proteomes" id="UP000034676"/>
    </source>
</evidence>
<dbReference type="InterPro" id="IPR050297">
    <property type="entry name" value="LipidA_mod_glycosyltrf_83"/>
</dbReference>
<dbReference type="Pfam" id="PF13231">
    <property type="entry name" value="PMT_2"/>
    <property type="match status" value="1"/>
</dbReference>
<evidence type="ECO:0000256" key="3">
    <source>
        <dbReference type="ARBA" id="ARBA00022676"/>
    </source>
</evidence>
<evidence type="ECO:0000256" key="5">
    <source>
        <dbReference type="ARBA" id="ARBA00022692"/>
    </source>
</evidence>
<feature type="transmembrane region" description="Helical" evidence="8">
    <location>
        <begin position="54"/>
        <end position="74"/>
    </location>
</feature>
<keyword evidence="4 10" id="KW-0808">Transferase</keyword>
<feature type="domain" description="Glycosyltransferase RgtA/B/C/D-like" evidence="9">
    <location>
        <begin position="42"/>
        <end position="174"/>
    </location>
</feature>
<reference evidence="10 11" key="1">
    <citation type="journal article" date="2015" name="Nature">
        <title>rRNA introns, odd ribosomes, and small enigmatic genomes across a large radiation of phyla.</title>
        <authorList>
            <person name="Brown C.T."/>
            <person name="Hug L.A."/>
            <person name="Thomas B.C."/>
            <person name="Sharon I."/>
            <person name="Castelle C.J."/>
            <person name="Singh A."/>
            <person name="Wilkins M.J."/>
            <person name="Williams K.H."/>
            <person name="Banfield J.F."/>
        </authorList>
    </citation>
    <scope>NUCLEOTIDE SEQUENCE [LARGE SCALE GENOMIC DNA]</scope>
</reference>
<feature type="transmembrane region" description="Helical" evidence="8">
    <location>
        <begin position="235"/>
        <end position="253"/>
    </location>
</feature>
<feature type="transmembrane region" description="Helical" evidence="8">
    <location>
        <begin position="80"/>
        <end position="97"/>
    </location>
</feature>
<keyword evidence="2" id="KW-1003">Cell membrane</keyword>
<evidence type="ECO:0000256" key="1">
    <source>
        <dbReference type="ARBA" id="ARBA00004651"/>
    </source>
</evidence>
<evidence type="ECO:0000259" key="9">
    <source>
        <dbReference type="Pfam" id="PF13231"/>
    </source>
</evidence>
<evidence type="ECO:0000256" key="2">
    <source>
        <dbReference type="ARBA" id="ARBA00022475"/>
    </source>
</evidence>
<dbReference type="Proteomes" id="UP000034676">
    <property type="component" value="Unassembled WGS sequence"/>
</dbReference>
<keyword evidence="7 8" id="KW-0472">Membrane</keyword>
<keyword evidence="5 8" id="KW-0812">Transmembrane</keyword>
<keyword evidence="6 8" id="KW-1133">Transmembrane helix</keyword>
<feature type="transmembrane region" description="Helical" evidence="8">
    <location>
        <begin position="260"/>
        <end position="277"/>
    </location>
</feature>
<gene>
    <name evidence="10" type="ORF">UU42_C0013G0001</name>
</gene>
<dbReference type="AlphaFoldDB" id="A0A0G0X3W5"/>
<dbReference type="GO" id="GO:0016763">
    <property type="term" value="F:pentosyltransferase activity"/>
    <property type="evidence" value="ECO:0007669"/>
    <property type="project" value="TreeGrafter"/>
</dbReference>
<name>A0A0G0X3W5_9BACT</name>
<accession>A0A0G0X3W5</accession>
<protein>
    <submittedName>
        <fullName evidence="10">Glycosyl transferase family 39</fullName>
    </submittedName>
</protein>
<organism evidence="10 11">
    <name type="scientific">Candidatus Woesebacteria bacterium GW2011_GWA1_41_13b</name>
    <dbReference type="NCBI Taxonomy" id="1618555"/>
    <lineage>
        <taxon>Bacteria</taxon>
        <taxon>Candidatus Woeseibacteriota</taxon>
    </lineage>
</organism>
<evidence type="ECO:0000313" key="10">
    <source>
        <dbReference type="EMBL" id="KKR91370.1"/>
    </source>
</evidence>
<keyword evidence="3" id="KW-0328">Glycosyltransferase</keyword>
<evidence type="ECO:0000256" key="7">
    <source>
        <dbReference type="ARBA" id="ARBA00023136"/>
    </source>
</evidence>
<dbReference type="InterPro" id="IPR038731">
    <property type="entry name" value="RgtA/B/C-like"/>
</dbReference>